<organism evidence="1 2">
    <name type="scientific">Aneurinibacillus soli</name>
    <dbReference type="NCBI Taxonomy" id="1500254"/>
    <lineage>
        <taxon>Bacteria</taxon>
        <taxon>Bacillati</taxon>
        <taxon>Bacillota</taxon>
        <taxon>Bacilli</taxon>
        <taxon>Bacillales</taxon>
        <taxon>Paenibacillaceae</taxon>
        <taxon>Aneurinibacillus group</taxon>
        <taxon>Aneurinibacillus</taxon>
    </lineage>
</organism>
<dbReference type="EMBL" id="AP017312">
    <property type="protein sequence ID" value="BAU29187.1"/>
    <property type="molecule type" value="Genomic_DNA"/>
</dbReference>
<sequence length="148" mass="17582">MEQFVNAKTASTLFGDYFANDESLLEDLCTIREESGVVSCSFFVEGSGRQAEIFFAWARAEEELKQKVEAWRRQEDHPILIVYLLPEQDEEEEEEIWGEYGQVNEWETFWNVIRQVQHMPTRRFTMFSILLNQQEETFLPQNRLVLYG</sequence>
<name>A0A0U5C9B5_9BACL</name>
<dbReference type="AlphaFoldDB" id="A0A0U5C9B5"/>
<keyword evidence="2" id="KW-1185">Reference proteome</keyword>
<gene>
    <name evidence="1" type="ORF">CB4_03368</name>
</gene>
<dbReference type="KEGG" id="asoc:CB4_03368"/>
<reference evidence="1 2" key="1">
    <citation type="submission" date="2015-12" db="EMBL/GenBank/DDBJ databases">
        <title>Genome sequence of Aneurinibacillus soli.</title>
        <authorList>
            <person name="Lee J.S."/>
            <person name="Lee K.C."/>
            <person name="Kim K.K."/>
            <person name="Lee B.W."/>
        </authorList>
    </citation>
    <scope>NUCLEOTIDE SEQUENCE [LARGE SCALE GENOMIC DNA]</scope>
    <source>
        <strain evidence="1 2">CB4</strain>
    </source>
</reference>
<accession>A0A0U5C9B5</accession>
<dbReference type="Proteomes" id="UP000217696">
    <property type="component" value="Chromosome"/>
</dbReference>
<evidence type="ECO:0000313" key="2">
    <source>
        <dbReference type="Proteomes" id="UP000217696"/>
    </source>
</evidence>
<evidence type="ECO:0000313" key="1">
    <source>
        <dbReference type="EMBL" id="BAU29187.1"/>
    </source>
</evidence>
<proteinExistence type="predicted"/>
<protein>
    <submittedName>
        <fullName evidence="1">Uncharacterized protein</fullName>
    </submittedName>
</protein>
<dbReference type="RefSeq" id="WP_110546242.1">
    <property type="nucleotide sequence ID" value="NZ_AP017312.1"/>
</dbReference>